<keyword evidence="9" id="KW-1185">Reference proteome</keyword>
<dbReference type="AlphaFoldDB" id="A0A1I4SAL7"/>
<comment type="function">
    <text evidence="5 6">Cell division protein that is involved in the assembly of the Z ring. May serve as a membrane anchor for the Z ring.</text>
</comment>
<protein>
    <recommendedName>
        <fullName evidence="5 6">Cell division protein FtsA</fullName>
    </recommendedName>
</protein>
<evidence type="ECO:0000313" key="8">
    <source>
        <dbReference type="EMBL" id="SFM61548.1"/>
    </source>
</evidence>
<keyword evidence="4 5" id="KW-0131">Cell cycle</keyword>
<dbReference type="FunFam" id="3.30.1490.110:FF:000001">
    <property type="entry name" value="Cell division protein FtsA"/>
    <property type="match status" value="1"/>
</dbReference>
<evidence type="ECO:0000256" key="3">
    <source>
        <dbReference type="ARBA" id="ARBA00023136"/>
    </source>
</evidence>
<evidence type="ECO:0000256" key="4">
    <source>
        <dbReference type="ARBA" id="ARBA00023306"/>
    </source>
</evidence>
<keyword evidence="3 5" id="KW-0472">Membrane</keyword>
<dbReference type="InterPro" id="IPR003494">
    <property type="entry name" value="SHS2_FtsA"/>
</dbReference>
<dbReference type="EMBL" id="FOUU01000002">
    <property type="protein sequence ID" value="SFM61548.1"/>
    <property type="molecule type" value="Genomic_DNA"/>
</dbReference>
<keyword evidence="2 5" id="KW-0132">Cell division</keyword>
<dbReference type="Pfam" id="PF14450">
    <property type="entry name" value="FtsA"/>
    <property type="match status" value="2"/>
</dbReference>
<dbReference type="InterPro" id="IPR050696">
    <property type="entry name" value="FtsA/MreB"/>
</dbReference>
<dbReference type="NCBIfam" id="TIGR01174">
    <property type="entry name" value="ftsA"/>
    <property type="match status" value="1"/>
</dbReference>
<dbReference type="InterPro" id="IPR020823">
    <property type="entry name" value="Cell_div_FtsA"/>
</dbReference>
<evidence type="ECO:0000256" key="1">
    <source>
        <dbReference type="ARBA" id="ARBA00022475"/>
    </source>
</evidence>
<dbReference type="PANTHER" id="PTHR32432">
    <property type="entry name" value="CELL DIVISION PROTEIN FTSA-RELATED"/>
    <property type="match status" value="1"/>
</dbReference>
<evidence type="ECO:0000313" key="9">
    <source>
        <dbReference type="Proteomes" id="UP000199611"/>
    </source>
</evidence>
<dbReference type="Gene3D" id="3.30.420.40">
    <property type="match status" value="1"/>
</dbReference>
<dbReference type="RefSeq" id="WP_093393745.1">
    <property type="nucleotide sequence ID" value="NZ_FOUU01000002.1"/>
</dbReference>
<dbReference type="GO" id="GO:0043093">
    <property type="term" value="P:FtsZ-dependent cytokinesis"/>
    <property type="evidence" value="ECO:0007669"/>
    <property type="project" value="UniProtKB-UniRule"/>
</dbReference>
<dbReference type="PIRSF" id="PIRSF003101">
    <property type="entry name" value="FtsA"/>
    <property type="match status" value="1"/>
</dbReference>
<comment type="similarity">
    <text evidence="5 6">Belongs to the FtsA/MreB family.</text>
</comment>
<organism evidence="8 9">
    <name type="scientific">Thermodesulforhabdus norvegica</name>
    <dbReference type="NCBI Taxonomy" id="39841"/>
    <lineage>
        <taxon>Bacteria</taxon>
        <taxon>Pseudomonadati</taxon>
        <taxon>Thermodesulfobacteriota</taxon>
        <taxon>Syntrophobacteria</taxon>
        <taxon>Syntrophobacterales</taxon>
        <taxon>Thermodesulforhabdaceae</taxon>
        <taxon>Thermodesulforhabdus</taxon>
    </lineage>
</organism>
<evidence type="ECO:0000256" key="6">
    <source>
        <dbReference type="PIRNR" id="PIRNR003101"/>
    </source>
</evidence>
<dbReference type="HAMAP" id="MF_02033">
    <property type="entry name" value="FtsA"/>
    <property type="match status" value="1"/>
</dbReference>
<reference evidence="8 9" key="1">
    <citation type="submission" date="2016-10" db="EMBL/GenBank/DDBJ databases">
        <authorList>
            <person name="de Groot N.N."/>
        </authorList>
    </citation>
    <scope>NUCLEOTIDE SEQUENCE [LARGE SCALE GENOMIC DNA]</scope>
    <source>
        <strain evidence="8 9">DSM 9990</strain>
    </source>
</reference>
<keyword evidence="1 5" id="KW-1003">Cell membrane</keyword>
<dbReference type="Pfam" id="PF02491">
    <property type="entry name" value="SHS2_FTSA"/>
    <property type="match status" value="1"/>
</dbReference>
<dbReference type="SUPFAM" id="SSF53067">
    <property type="entry name" value="Actin-like ATPase domain"/>
    <property type="match status" value="2"/>
</dbReference>
<dbReference type="GO" id="GO:0009898">
    <property type="term" value="C:cytoplasmic side of plasma membrane"/>
    <property type="evidence" value="ECO:0007669"/>
    <property type="project" value="UniProtKB-UniRule"/>
</dbReference>
<gene>
    <name evidence="5" type="primary">ftsA</name>
    <name evidence="8" type="ORF">SAMN05660836_00860</name>
</gene>
<name>A0A1I4SAL7_9BACT</name>
<dbReference type="STRING" id="39841.SAMN05660836_00860"/>
<dbReference type="OrthoDB" id="9810567at2"/>
<dbReference type="Proteomes" id="UP000199611">
    <property type="component" value="Unassembled WGS sequence"/>
</dbReference>
<dbReference type="Gene3D" id="3.30.1490.110">
    <property type="match status" value="1"/>
</dbReference>
<dbReference type="PANTHER" id="PTHR32432:SF4">
    <property type="entry name" value="CELL DIVISION PROTEIN FTSA"/>
    <property type="match status" value="1"/>
</dbReference>
<sequence length="412" mass="44373">MARGNEIIVGLDVGTTKICAVVGEVNPEGLNIIGVGTSPSYGMRGGMVINVDKTVQAIKRAVSDAQFMAGCEIERVHVGIAGTHIKSENSTGVVAIKNREVMPGDIERVMDAAQAIALPHDREILHVIPQEFIVDDQKGIMDPLGMSGVRLEVRVHIVTVASTALRNIEKCCEKAGLYVESFSLESLASSKAVLYPDEKELGVAVIDMGGGTTDIAIFSRGSVRHTAVIGLGGNNITSDISVGLRTSLDEAERIKRAYGNALASRIDKSADIRVGSVSGHHMKKVDPQLLGRIIEARVDEILTIVDWELTRSGYGDQLHAGIVLTGGVALLPGIRELAETIFELPVRIGFPYAFGGLQDTIKNPMFSTAAGLIMSAISDSEYSEKIFSRRSVESEGWLGRIWQKLKTWLNEL</sequence>
<evidence type="ECO:0000259" key="7">
    <source>
        <dbReference type="SMART" id="SM00842"/>
    </source>
</evidence>
<dbReference type="InterPro" id="IPR043129">
    <property type="entry name" value="ATPase_NBD"/>
</dbReference>
<dbReference type="CDD" id="cd24048">
    <property type="entry name" value="ASKHA_NBD_FtsA"/>
    <property type="match status" value="1"/>
</dbReference>
<dbReference type="GO" id="GO:0032153">
    <property type="term" value="C:cell division site"/>
    <property type="evidence" value="ECO:0007669"/>
    <property type="project" value="UniProtKB-UniRule"/>
</dbReference>
<dbReference type="SMART" id="SM00842">
    <property type="entry name" value="FtsA"/>
    <property type="match status" value="1"/>
</dbReference>
<evidence type="ECO:0000256" key="5">
    <source>
        <dbReference type="HAMAP-Rule" id="MF_02033"/>
    </source>
</evidence>
<feature type="domain" description="SHS2" evidence="7">
    <location>
        <begin position="8"/>
        <end position="193"/>
    </location>
</feature>
<comment type="subcellular location">
    <subcellularLocation>
        <location evidence="5">Cell membrane</location>
        <topology evidence="5">Peripheral membrane protein</topology>
        <orientation evidence="5">Cytoplasmic side</orientation>
    </subcellularLocation>
    <text evidence="5">Localizes to the Z ring in an FtsZ-dependent manner. Targeted to the membrane through a conserved C-terminal amphipathic helix.</text>
</comment>
<accession>A0A1I4SAL7</accession>
<comment type="subunit">
    <text evidence="5">Self-interacts. Interacts with FtsZ.</text>
</comment>
<proteinExistence type="inferred from homology"/>
<evidence type="ECO:0000256" key="2">
    <source>
        <dbReference type="ARBA" id="ARBA00022618"/>
    </source>
</evidence>